<proteinExistence type="inferred from homology"/>
<evidence type="ECO:0000256" key="1">
    <source>
        <dbReference type="ARBA" id="ARBA00001255"/>
    </source>
</evidence>
<dbReference type="InterPro" id="IPR002241">
    <property type="entry name" value="Glyco_hydro_27"/>
</dbReference>
<evidence type="ECO:0000313" key="10">
    <source>
        <dbReference type="Proteomes" id="UP001140513"/>
    </source>
</evidence>
<dbReference type="PRINTS" id="PR00740">
    <property type="entry name" value="GLHYDRLASE27"/>
</dbReference>
<dbReference type="PANTHER" id="PTHR11452">
    <property type="entry name" value="ALPHA-GALACTOSIDASE/ALPHA-N-ACETYLGALACTOSAMINIDASE"/>
    <property type="match status" value="1"/>
</dbReference>
<dbReference type="GeneID" id="80907574"/>
<comment type="similarity">
    <text evidence="2 7">Belongs to the glycosyl hydrolase 27 family.</text>
</comment>
<organism evidence="9 10">
    <name type="scientific">Didymosphaeria variabile</name>
    <dbReference type="NCBI Taxonomy" id="1932322"/>
    <lineage>
        <taxon>Eukaryota</taxon>
        <taxon>Fungi</taxon>
        <taxon>Dikarya</taxon>
        <taxon>Ascomycota</taxon>
        <taxon>Pezizomycotina</taxon>
        <taxon>Dothideomycetes</taxon>
        <taxon>Pleosporomycetidae</taxon>
        <taxon>Pleosporales</taxon>
        <taxon>Massarineae</taxon>
        <taxon>Didymosphaeriaceae</taxon>
        <taxon>Didymosphaeria</taxon>
    </lineage>
</organism>
<dbReference type="EC" id="3.2.1.22" evidence="3 7"/>
<keyword evidence="4" id="KW-0732">Signal</keyword>
<evidence type="ECO:0000256" key="2">
    <source>
        <dbReference type="ARBA" id="ARBA00009743"/>
    </source>
</evidence>
<dbReference type="InterPro" id="IPR013785">
    <property type="entry name" value="Aldolase_TIM"/>
</dbReference>
<comment type="caution">
    <text evidence="9">The sequence shown here is derived from an EMBL/GenBank/DDBJ whole genome shotgun (WGS) entry which is preliminary data.</text>
</comment>
<dbReference type="SUPFAM" id="SSF51011">
    <property type="entry name" value="Glycosyl hydrolase domain"/>
    <property type="match status" value="1"/>
</dbReference>
<dbReference type="Pfam" id="PF16499">
    <property type="entry name" value="Melibiase_2"/>
    <property type="match status" value="1"/>
</dbReference>
<dbReference type="Pfam" id="PF17801">
    <property type="entry name" value="Melibiase_C"/>
    <property type="match status" value="1"/>
</dbReference>
<dbReference type="OrthoDB" id="5795902at2759"/>
<dbReference type="SUPFAM" id="SSF51445">
    <property type="entry name" value="(Trans)glycosidases"/>
    <property type="match status" value="1"/>
</dbReference>
<evidence type="ECO:0000256" key="4">
    <source>
        <dbReference type="ARBA" id="ARBA00022729"/>
    </source>
</evidence>
<dbReference type="GO" id="GO:0005975">
    <property type="term" value="P:carbohydrate metabolic process"/>
    <property type="evidence" value="ECO:0007669"/>
    <property type="project" value="InterPro"/>
</dbReference>
<keyword evidence="7" id="KW-1015">Disulfide bond</keyword>
<dbReference type="PANTHER" id="PTHR11452:SF75">
    <property type="entry name" value="ALPHA-GALACTOSIDASE MEL1"/>
    <property type="match status" value="1"/>
</dbReference>
<dbReference type="InterPro" id="IPR017853">
    <property type="entry name" value="GH"/>
</dbReference>
<dbReference type="CDD" id="cd14792">
    <property type="entry name" value="GH27"/>
    <property type="match status" value="1"/>
</dbReference>
<protein>
    <recommendedName>
        <fullName evidence="3 7">Alpha-galactosidase</fullName>
        <ecNumber evidence="3 7">3.2.1.22</ecNumber>
    </recommendedName>
    <alternativeName>
        <fullName evidence="7">Melibiase</fullName>
    </alternativeName>
</protein>
<evidence type="ECO:0000259" key="8">
    <source>
        <dbReference type="Pfam" id="PF17801"/>
    </source>
</evidence>
<accession>A0A9W9CCW4</accession>
<dbReference type="AlphaFoldDB" id="A0A9W9CCW4"/>
<gene>
    <name evidence="9" type="ORF">N0V89_004044</name>
</gene>
<comment type="catalytic activity">
    <reaction evidence="1 7">
        <text>Hydrolysis of terminal, non-reducing alpha-D-galactose residues in alpha-D-galactosides, including galactose oligosaccharides, galactomannans and galactolipids.</text>
        <dbReference type="EC" id="3.2.1.22"/>
    </reaction>
</comment>
<dbReference type="EMBL" id="JAPEUX010000003">
    <property type="protein sequence ID" value="KAJ4356018.1"/>
    <property type="molecule type" value="Genomic_DNA"/>
</dbReference>
<dbReference type="Gene3D" id="3.20.20.70">
    <property type="entry name" value="Aldolase class I"/>
    <property type="match status" value="1"/>
</dbReference>
<dbReference type="InterPro" id="IPR013780">
    <property type="entry name" value="Glyco_hydro_b"/>
</dbReference>
<name>A0A9W9CCW4_9PLEO</name>
<evidence type="ECO:0000256" key="3">
    <source>
        <dbReference type="ARBA" id="ARBA00012755"/>
    </source>
</evidence>
<evidence type="ECO:0000313" key="9">
    <source>
        <dbReference type="EMBL" id="KAJ4356018.1"/>
    </source>
</evidence>
<evidence type="ECO:0000256" key="7">
    <source>
        <dbReference type="RuleBase" id="RU361168"/>
    </source>
</evidence>
<dbReference type="GO" id="GO:0004557">
    <property type="term" value="F:alpha-galactosidase activity"/>
    <property type="evidence" value="ECO:0007669"/>
    <property type="project" value="UniProtKB-EC"/>
</dbReference>
<keyword evidence="5 7" id="KW-0378">Hydrolase</keyword>
<keyword evidence="10" id="KW-1185">Reference proteome</keyword>
<dbReference type="Proteomes" id="UP001140513">
    <property type="component" value="Unassembled WGS sequence"/>
</dbReference>
<evidence type="ECO:0000256" key="6">
    <source>
        <dbReference type="ARBA" id="ARBA00023295"/>
    </source>
</evidence>
<feature type="domain" description="Alpha galactosidase C-terminal" evidence="8">
    <location>
        <begin position="425"/>
        <end position="501"/>
    </location>
</feature>
<keyword evidence="6 7" id="KW-0326">Glycosidase</keyword>
<reference evidence="9" key="1">
    <citation type="submission" date="2022-10" db="EMBL/GenBank/DDBJ databases">
        <title>Tapping the CABI collections for fungal endophytes: first genome assemblies for Collariella, Neodidymelliopsis, Ascochyta clinopodiicola, Didymella pomorum, Didymosphaeria variabile, Neocosmospora piperis and Neocucurbitaria cava.</title>
        <authorList>
            <person name="Hill R."/>
        </authorList>
    </citation>
    <scope>NUCLEOTIDE SEQUENCE</scope>
    <source>
        <strain evidence="9">IMI 356815</strain>
    </source>
</reference>
<dbReference type="FunFam" id="3.20.20.70:FF:000286">
    <property type="entry name" value="Alpha-galactosidase"/>
    <property type="match status" value="1"/>
</dbReference>
<dbReference type="Gene3D" id="2.60.40.1180">
    <property type="entry name" value="Golgi alpha-mannosidase II"/>
    <property type="match status" value="1"/>
</dbReference>
<sequence>MTDNGVFHQHSLFLRLGYSAEELSSASITVSTFPDPLQLHLKPHASLSSIQLNLHTLYGYLHEGKMLVKRLAAAFGAVTLAQAQLFGNTTIWTAVPTPTPTPTPWNVTHYGGKVNITNNLALTPPMGWSSWNNFGPDINETVVRNTIDAMERLGLKDAGYIYINIDDGWQRYKGSREDHPLEVDPAKFPNGLKAVADYAHSKGFKLGIYSGPGVDTCAGFTGSKGHAAEDAKLFASWGIDHLKYDACCSHADEPQSAVQQVMLDMSTALIATNRSIVFHACHCGWANVWEWAAEEGANQWRIGQDISDDFNYPGNREKYYFDVLDMLDRGNEVAKWTGPGHWNDYDMLIVGLDGESKQLVGTGLSDLEYRTHFSLWALAASPLLIGANITKLSPYDLQTLTNKEIIAINQDPLGQPITLQWSAPDNKTQIYSKGMQDESLVIALLNRGTETASITVNMRAHLTVPWDVYRVRDLWKKVDRGPYDIPFTTEVQAHEAMIFRVWKVACTVGC</sequence>
<dbReference type="InterPro" id="IPR041233">
    <property type="entry name" value="Melibiase_C"/>
</dbReference>
<dbReference type="RefSeq" id="XP_056073144.1">
    <property type="nucleotide sequence ID" value="XM_056212836.1"/>
</dbReference>
<evidence type="ECO:0000256" key="5">
    <source>
        <dbReference type="ARBA" id="ARBA00022801"/>
    </source>
</evidence>